<dbReference type="AlphaFoldDB" id="A0A5D0QK64"/>
<protein>
    <submittedName>
        <fullName evidence="1">ATP-binding protein</fullName>
    </submittedName>
</protein>
<reference evidence="1 2" key="1">
    <citation type="submission" date="2019-08" db="EMBL/GenBank/DDBJ databases">
        <title>Genomes of Antarctic Bizionia species.</title>
        <authorList>
            <person name="Bowman J.P."/>
        </authorList>
    </citation>
    <scope>NUCLEOTIDE SEQUENCE [LARGE SCALE GENOMIC DNA]</scope>
    <source>
        <strain evidence="1 2">APA-1</strain>
    </source>
</reference>
<keyword evidence="1" id="KW-0547">Nucleotide-binding</keyword>
<dbReference type="RefSeq" id="WP_066257102.1">
    <property type="nucleotide sequence ID" value="NZ_VSKL01000018.1"/>
</dbReference>
<keyword evidence="2" id="KW-1185">Reference proteome</keyword>
<keyword evidence="1" id="KW-0067">ATP-binding</keyword>
<dbReference type="InterPro" id="IPR027417">
    <property type="entry name" value="P-loop_NTPase"/>
</dbReference>
<accession>A0A5D0QK64</accession>
<dbReference type="SUPFAM" id="SSF52540">
    <property type="entry name" value="P-loop containing nucleoside triphosphate hydrolases"/>
    <property type="match status" value="1"/>
</dbReference>
<organism evidence="1 2">
    <name type="scientific">Bizionia algoritergicola</name>
    <dbReference type="NCBI Taxonomy" id="291187"/>
    <lineage>
        <taxon>Bacteria</taxon>
        <taxon>Pseudomonadati</taxon>
        <taxon>Bacteroidota</taxon>
        <taxon>Flavobacteriia</taxon>
        <taxon>Flavobacteriales</taxon>
        <taxon>Flavobacteriaceae</taxon>
        <taxon>Bizionia</taxon>
    </lineage>
</organism>
<dbReference type="OrthoDB" id="796468at2"/>
<name>A0A5D0QK64_9FLAO</name>
<dbReference type="GO" id="GO:0005524">
    <property type="term" value="F:ATP binding"/>
    <property type="evidence" value="ECO:0007669"/>
    <property type="project" value="UniProtKB-KW"/>
</dbReference>
<comment type="caution">
    <text evidence="1">The sequence shown here is derived from an EMBL/GenBank/DDBJ whole genome shotgun (WGS) entry which is preliminary data.</text>
</comment>
<gene>
    <name evidence="1" type="ORF">ES675_16290</name>
</gene>
<evidence type="ECO:0000313" key="2">
    <source>
        <dbReference type="Proteomes" id="UP000324358"/>
    </source>
</evidence>
<dbReference type="EMBL" id="VSKL01000018">
    <property type="protein sequence ID" value="TYB69061.1"/>
    <property type="molecule type" value="Genomic_DNA"/>
</dbReference>
<dbReference type="Proteomes" id="UP000324358">
    <property type="component" value="Unassembled WGS sequence"/>
</dbReference>
<sequence>MPKTINKSAAIQKILTVANIQNQNVSKLQWKGRWLEAFGRPQDKGVWFIWGVSGSGKSSFLMQLAKAMAELGYKTLLNLCEEEPDDTDYIDRTELFTMNEVEDCFYTQNYTFKEMMIYLNKKNAPKVVIIDSIKDMTSSYDDYLDLKRLALKKQIILIITGQAEGKNPRTEFEKSIRYNAKMKIYVNGFLAQCQGRTIGENGGRFIVYQKGYDMLRGES</sequence>
<evidence type="ECO:0000313" key="1">
    <source>
        <dbReference type="EMBL" id="TYB69061.1"/>
    </source>
</evidence>
<proteinExistence type="predicted"/>
<dbReference type="Gene3D" id="3.40.50.300">
    <property type="entry name" value="P-loop containing nucleotide triphosphate hydrolases"/>
    <property type="match status" value="1"/>
</dbReference>